<sequence length="216" mass="24238">MLGPKTILAKRKCYPYDKVYVTRYQEDRTKEDVTRQLCVRAVPPVIEPFRLPASVHMGQRLSITCTVVRGDPPISLRWERDGEPLGDPGDLRVHDMADFSSTLLFPAVAPGHRATYTCVAQNAAGRTLHSAAMVIHGRTPFFFSPYLHSGGPYTKYCAVPPSWKIEPRDVDVVRGRSIAIDCQAEGFPAPRLVWRKALGKLRPFNFLKSLFSLSHC</sequence>
<dbReference type="SUPFAM" id="SSF48726">
    <property type="entry name" value="Immunoglobulin"/>
    <property type="match status" value="2"/>
</dbReference>
<evidence type="ECO:0000259" key="2">
    <source>
        <dbReference type="PROSITE" id="PS50835"/>
    </source>
</evidence>
<dbReference type="InterPro" id="IPR036179">
    <property type="entry name" value="Ig-like_dom_sf"/>
</dbReference>
<evidence type="ECO:0000256" key="1">
    <source>
        <dbReference type="ARBA" id="ARBA00023319"/>
    </source>
</evidence>
<dbReference type="EMBL" id="CP092863">
    <property type="protein sequence ID" value="UYV61546.1"/>
    <property type="molecule type" value="Genomic_DNA"/>
</dbReference>
<dbReference type="Proteomes" id="UP001235939">
    <property type="component" value="Chromosome 01"/>
</dbReference>
<proteinExistence type="predicted"/>
<evidence type="ECO:0000313" key="3">
    <source>
        <dbReference type="EMBL" id="UYV61546.1"/>
    </source>
</evidence>
<dbReference type="InterPro" id="IPR007110">
    <property type="entry name" value="Ig-like_dom"/>
</dbReference>
<dbReference type="SMART" id="SM00408">
    <property type="entry name" value="IGc2"/>
    <property type="match status" value="1"/>
</dbReference>
<feature type="domain" description="Ig-like" evidence="2">
    <location>
        <begin position="161"/>
        <end position="196"/>
    </location>
</feature>
<gene>
    <name evidence="3" type="ORF">LAZ67_1005246</name>
</gene>
<feature type="non-terminal residue" evidence="3">
    <location>
        <position position="1"/>
    </location>
</feature>
<dbReference type="PANTHER" id="PTHR10075">
    <property type="entry name" value="BASIGIN RELATED"/>
    <property type="match status" value="1"/>
</dbReference>
<accession>A0ABY6JZU4</accession>
<dbReference type="PANTHER" id="PTHR10075:SF100">
    <property type="entry name" value="FASCICLIN-2"/>
    <property type="match status" value="1"/>
</dbReference>
<dbReference type="PROSITE" id="PS50835">
    <property type="entry name" value="IG_LIKE"/>
    <property type="match status" value="2"/>
</dbReference>
<keyword evidence="4" id="KW-1185">Reference proteome</keyword>
<name>A0ABY6JZU4_9ARAC</name>
<dbReference type="Gene3D" id="2.60.40.10">
    <property type="entry name" value="Immunoglobulins"/>
    <property type="match status" value="2"/>
</dbReference>
<dbReference type="Pfam" id="PF13927">
    <property type="entry name" value="Ig_3"/>
    <property type="match status" value="1"/>
</dbReference>
<dbReference type="InterPro" id="IPR003598">
    <property type="entry name" value="Ig_sub2"/>
</dbReference>
<evidence type="ECO:0000313" key="4">
    <source>
        <dbReference type="Proteomes" id="UP001235939"/>
    </source>
</evidence>
<organism evidence="3 4">
    <name type="scientific">Cordylochernes scorpioides</name>
    <dbReference type="NCBI Taxonomy" id="51811"/>
    <lineage>
        <taxon>Eukaryota</taxon>
        <taxon>Metazoa</taxon>
        <taxon>Ecdysozoa</taxon>
        <taxon>Arthropoda</taxon>
        <taxon>Chelicerata</taxon>
        <taxon>Arachnida</taxon>
        <taxon>Pseudoscorpiones</taxon>
        <taxon>Cheliferoidea</taxon>
        <taxon>Chernetidae</taxon>
        <taxon>Cordylochernes</taxon>
    </lineage>
</organism>
<dbReference type="InterPro" id="IPR013783">
    <property type="entry name" value="Ig-like_fold"/>
</dbReference>
<feature type="domain" description="Ig-like" evidence="2">
    <location>
        <begin position="43"/>
        <end position="134"/>
    </location>
</feature>
<protein>
    <recommendedName>
        <fullName evidence="2">Ig-like domain-containing protein</fullName>
    </recommendedName>
</protein>
<keyword evidence="1" id="KW-0393">Immunoglobulin domain</keyword>
<reference evidence="3 4" key="1">
    <citation type="submission" date="2022-01" db="EMBL/GenBank/DDBJ databases">
        <title>A chromosomal length assembly of Cordylochernes scorpioides.</title>
        <authorList>
            <person name="Zeh D."/>
            <person name="Zeh J."/>
        </authorList>
    </citation>
    <scope>NUCLEOTIDE SEQUENCE [LARGE SCALE GENOMIC DNA]</scope>
    <source>
        <strain evidence="3">IN4F17</strain>
        <tissue evidence="3">Whole Body</tissue>
    </source>
</reference>